<dbReference type="GO" id="GO:0070476">
    <property type="term" value="P:rRNA (guanine-N7)-methylation"/>
    <property type="evidence" value="ECO:0007669"/>
    <property type="project" value="TreeGrafter"/>
</dbReference>
<accession>F4PRX2</accession>
<comment type="similarity">
    <text evidence="1">Belongs to the TRM112 family.</text>
</comment>
<gene>
    <name evidence="3" type="ORF">DFA_01292</name>
</gene>
<dbReference type="GO" id="GO:0030488">
    <property type="term" value="P:tRNA methylation"/>
    <property type="evidence" value="ECO:0007669"/>
    <property type="project" value="TreeGrafter"/>
</dbReference>
<dbReference type="GO" id="GO:0046982">
    <property type="term" value="F:protein heterodimerization activity"/>
    <property type="evidence" value="ECO:0007669"/>
    <property type="project" value="InterPro"/>
</dbReference>
<dbReference type="OrthoDB" id="2187549at2759"/>
<dbReference type="STRING" id="1054147.F4PRX2"/>
<dbReference type="RefSeq" id="XP_004359258.1">
    <property type="nucleotide sequence ID" value="XM_004359201.1"/>
</dbReference>
<dbReference type="SUPFAM" id="SSF158997">
    <property type="entry name" value="Trm112p-like"/>
    <property type="match status" value="1"/>
</dbReference>
<dbReference type="Gene3D" id="2.20.25.10">
    <property type="match status" value="1"/>
</dbReference>
<protein>
    <recommendedName>
        <fullName evidence="5">Trm112p-like protein</fullName>
    </recommendedName>
</protein>
<dbReference type="OMA" id="THNMMAC"/>
<dbReference type="InterPro" id="IPR005651">
    <property type="entry name" value="Trm112-like"/>
</dbReference>
<sequence>MACTKKQCVGRGFPLKLEANEIAQLSQPFNYEFVKNIFPKLDWNGIQLVAKQLNVVLPEQGSVEDEEFVKTLFNLLCNLKVINGSLTCPSCNRVYPIEVGIPNMLLKEEEIYQDIQRMADKEKEAQEEESDEEEDSDEEMEE</sequence>
<keyword evidence="4" id="KW-1185">Reference proteome</keyword>
<dbReference type="Pfam" id="PF03966">
    <property type="entry name" value="Trm112p"/>
    <property type="match status" value="1"/>
</dbReference>
<organism evidence="3 4">
    <name type="scientific">Cavenderia fasciculata</name>
    <name type="common">Slime mold</name>
    <name type="synonym">Dictyostelium fasciculatum</name>
    <dbReference type="NCBI Taxonomy" id="261658"/>
    <lineage>
        <taxon>Eukaryota</taxon>
        <taxon>Amoebozoa</taxon>
        <taxon>Evosea</taxon>
        <taxon>Eumycetozoa</taxon>
        <taxon>Dictyostelia</taxon>
        <taxon>Acytosteliales</taxon>
        <taxon>Cavenderiaceae</taxon>
        <taxon>Cavenderia</taxon>
    </lineage>
</organism>
<dbReference type="Proteomes" id="UP000007797">
    <property type="component" value="Unassembled WGS sequence"/>
</dbReference>
<proteinExistence type="inferred from homology"/>
<evidence type="ECO:0008006" key="5">
    <source>
        <dbReference type="Google" id="ProtNLM"/>
    </source>
</evidence>
<feature type="region of interest" description="Disordered" evidence="2">
    <location>
        <begin position="116"/>
        <end position="142"/>
    </location>
</feature>
<name>F4PRX2_CACFS</name>
<dbReference type="GeneID" id="14872712"/>
<dbReference type="KEGG" id="dfa:DFA_01292"/>
<evidence type="ECO:0000313" key="4">
    <source>
        <dbReference type="Proteomes" id="UP000007797"/>
    </source>
</evidence>
<evidence type="ECO:0000313" key="3">
    <source>
        <dbReference type="EMBL" id="EGG21408.1"/>
    </source>
</evidence>
<reference evidence="4" key="1">
    <citation type="journal article" date="2011" name="Genome Res.">
        <title>Phylogeny-wide analysis of social amoeba genomes highlights ancient origins for complex intercellular communication.</title>
        <authorList>
            <person name="Heidel A.J."/>
            <person name="Lawal H.M."/>
            <person name="Felder M."/>
            <person name="Schilde C."/>
            <person name="Helps N.R."/>
            <person name="Tunggal B."/>
            <person name="Rivero F."/>
            <person name="John U."/>
            <person name="Schleicher M."/>
            <person name="Eichinger L."/>
            <person name="Platzer M."/>
            <person name="Noegel A.A."/>
            <person name="Schaap P."/>
            <person name="Gloeckner G."/>
        </authorList>
    </citation>
    <scope>NUCLEOTIDE SEQUENCE [LARGE SCALE GENOMIC DNA]</scope>
    <source>
        <strain evidence="4">SH3</strain>
    </source>
</reference>
<evidence type="ECO:0000256" key="2">
    <source>
        <dbReference type="SAM" id="MobiDB-lite"/>
    </source>
</evidence>
<dbReference type="PANTHER" id="PTHR12773:SF0">
    <property type="entry name" value="MULTIFUNCTIONAL METHYLTRANSFERASE SUBUNIT TRM112-LIKE PROTEIN"/>
    <property type="match status" value="1"/>
</dbReference>
<dbReference type="PANTHER" id="PTHR12773">
    <property type="entry name" value="UPF0315 PROTEIN-RELATED"/>
    <property type="match status" value="1"/>
</dbReference>
<dbReference type="EMBL" id="GL883010">
    <property type="protein sequence ID" value="EGG21408.1"/>
    <property type="molecule type" value="Genomic_DNA"/>
</dbReference>
<feature type="compositionally biased region" description="Acidic residues" evidence="2">
    <location>
        <begin position="125"/>
        <end position="142"/>
    </location>
</feature>
<evidence type="ECO:0000256" key="1">
    <source>
        <dbReference type="ARBA" id="ARBA00007980"/>
    </source>
</evidence>
<dbReference type="InterPro" id="IPR039127">
    <property type="entry name" value="Trm112"/>
</dbReference>
<dbReference type="AlphaFoldDB" id="F4PRX2"/>